<gene>
    <name evidence="2" type="ORF">VU00_12592</name>
</gene>
<evidence type="ECO:0000313" key="3">
    <source>
        <dbReference type="Proteomes" id="UP000287615"/>
    </source>
</evidence>
<keyword evidence="1" id="KW-1133">Transmembrane helix</keyword>
<keyword evidence="1" id="KW-0472">Membrane</keyword>
<feature type="transmembrane region" description="Helical" evidence="1">
    <location>
        <begin position="6"/>
        <end position="25"/>
    </location>
</feature>
<dbReference type="Proteomes" id="UP000287615">
    <property type="component" value="Unassembled WGS sequence"/>
</dbReference>
<feature type="non-terminal residue" evidence="2">
    <location>
        <position position="1"/>
    </location>
</feature>
<proteinExistence type="predicted"/>
<comment type="caution">
    <text evidence="2">The sequence shown here is derived from an EMBL/GenBank/DDBJ whole genome shotgun (WGS) entry which is preliminary data.</text>
</comment>
<evidence type="ECO:0000313" key="2">
    <source>
        <dbReference type="EMBL" id="RWX49412.1"/>
    </source>
</evidence>
<reference evidence="2 3" key="1">
    <citation type="submission" date="2017-01" db="EMBL/GenBank/DDBJ databases">
        <title>The cable genome- insights into the physiology and evolution of filamentous bacteria capable of sulfide oxidation via long distance electron transfer.</title>
        <authorList>
            <person name="Schreiber L."/>
            <person name="Bjerg J.T."/>
            <person name="Boggild A."/>
            <person name="Van De Vossenberg J."/>
            <person name="Meysman F."/>
            <person name="Nielsen L.P."/>
            <person name="Schramm A."/>
            <person name="Kjeldsen K.U."/>
        </authorList>
    </citation>
    <scope>NUCLEOTIDE SEQUENCE [LARGE SCALE GENOMIC DNA]</scope>
    <source>
        <strain evidence="2">A3</strain>
    </source>
</reference>
<keyword evidence="1" id="KW-0812">Transmembrane</keyword>
<dbReference type="EMBL" id="MTKR01000259">
    <property type="protein sequence ID" value="RWX49412.1"/>
    <property type="molecule type" value="Genomic_DNA"/>
</dbReference>
<dbReference type="EC" id="1.6.5.3" evidence="2"/>
<feature type="transmembrane region" description="Helical" evidence="1">
    <location>
        <begin position="52"/>
        <end position="76"/>
    </location>
</feature>
<dbReference type="AlphaFoldDB" id="A0A3S3UG45"/>
<organism evidence="2 3">
    <name type="scientific">Candidatus Electrothrix marina</name>
    <dbReference type="NCBI Taxonomy" id="1859130"/>
    <lineage>
        <taxon>Bacteria</taxon>
        <taxon>Pseudomonadati</taxon>
        <taxon>Thermodesulfobacteriota</taxon>
        <taxon>Desulfobulbia</taxon>
        <taxon>Desulfobulbales</taxon>
        <taxon>Desulfobulbaceae</taxon>
        <taxon>Candidatus Electrothrix</taxon>
    </lineage>
</organism>
<keyword evidence="2" id="KW-0560">Oxidoreductase</keyword>
<sequence length="77" mass="8323">AQKGYYFIVVFAALNSTISLYYYLLLVKEAYIIQPAGETAPIIIDGMQKVSLFVLTAMMLMAGILPAFSSNVLAIAG</sequence>
<accession>A0A3S3UG45</accession>
<dbReference type="GO" id="GO:0016491">
    <property type="term" value="F:oxidoreductase activity"/>
    <property type="evidence" value="ECO:0007669"/>
    <property type="project" value="UniProtKB-KW"/>
</dbReference>
<name>A0A3S3UG45_9BACT</name>
<evidence type="ECO:0000256" key="1">
    <source>
        <dbReference type="SAM" id="Phobius"/>
    </source>
</evidence>
<protein>
    <submittedName>
        <fullName evidence="2">NADH-quinone oxidoreductase subunit N</fullName>
        <ecNumber evidence="2">1.6.5.3</ecNumber>
    </submittedName>
</protein>